<evidence type="ECO:0000256" key="1">
    <source>
        <dbReference type="SAM" id="MobiDB-lite"/>
    </source>
</evidence>
<feature type="compositionally biased region" description="Acidic residues" evidence="1">
    <location>
        <begin position="14"/>
        <end position="24"/>
    </location>
</feature>
<organism evidence="2 3">
    <name type="scientific">Rousettus aegyptiacus</name>
    <name type="common">Egyptian fruit bat</name>
    <name type="synonym">Pteropus aegyptiacus</name>
    <dbReference type="NCBI Taxonomy" id="9407"/>
    <lineage>
        <taxon>Eukaryota</taxon>
        <taxon>Metazoa</taxon>
        <taxon>Chordata</taxon>
        <taxon>Craniata</taxon>
        <taxon>Vertebrata</taxon>
        <taxon>Euteleostomi</taxon>
        <taxon>Mammalia</taxon>
        <taxon>Eutheria</taxon>
        <taxon>Laurasiatheria</taxon>
        <taxon>Chiroptera</taxon>
        <taxon>Yinpterochiroptera</taxon>
        <taxon>Pteropodoidea</taxon>
        <taxon>Pteropodidae</taxon>
        <taxon>Rousettinae</taxon>
        <taxon>Rousettus</taxon>
    </lineage>
</organism>
<protein>
    <submittedName>
        <fullName evidence="2">Ligand of ATE1</fullName>
    </submittedName>
</protein>
<dbReference type="Proteomes" id="UP000593571">
    <property type="component" value="Unassembled WGS sequence"/>
</dbReference>
<dbReference type="AlphaFoldDB" id="A0A7J8G502"/>
<sequence length="103" mass="11025">MDGRDGAGASGYHEDDEDDEEEQEGGAAGLKGSRLPPIPGSASEPTKRKVKKRKKKKKTKGSGKGDGEASCHVVGHLRKGPHGKELISLVNSYLSELESRFTH</sequence>
<reference evidence="2 3" key="1">
    <citation type="journal article" date="2020" name="Nature">
        <title>Six reference-quality genomes reveal evolution of bat adaptations.</title>
        <authorList>
            <person name="Jebb D."/>
            <person name="Huang Z."/>
            <person name="Pippel M."/>
            <person name="Hughes G.M."/>
            <person name="Lavrichenko K."/>
            <person name="Devanna P."/>
            <person name="Winkler S."/>
            <person name="Jermiin L.S."/>
            <person name="Skirmuntt E.C."/>
            <person name="Katzourakis A."/>
            <person name="Burkitt-Gray L."/>
            <person name="Ray D.A."/>
            <person name="Sullivan K.A.M."/>
            <person name="Roscito J.G."/>
            <person name="Kirilenko B.M."/>
            <person name="Davalos L.M."/>
            <person name="Corthals A.P."/>
            <person name="Power M.L."/>
            <person name="Jones G."/>
            <person name="Ransome R.D."/>
            <person name="Dechmann D.K.N."/>
            <person name="Locatelli A.G."/>
            <person name="Puechmaille S.J."/>
            <person name="Fedrigo O."/>
            <person name="Jarvis E.D."/>
            <person name="Hiller M."/>
            <person name="Vernes S.C."/>
            <person name="Myers E.W."/>
            <person name="Teeling E.C."/>
        </authorList>
    </citation>
    <scope>NUCLEOTIDE SEQUENCE [LARGE SCALE GENOMIC DNA]</scope>
    <source>
        <strain evidence="2">MRouAeg1</strain>
        <tissue evidence="2">Muscle</tissue>
    </source>
</reference>
<feature type="compositionally biased region" description="Basic residues" evidence="1">
    <location>
        <begin position="48"/>
        <end position="61"/>
    </location>
</feature>
<comment type="caution">
    <text evidence="2">The sequence shown here is derived from an EMBL/GenBank/DDBJ whole genome shotgun (WGS) entry which is preliminary data.</text>
</comment>
<gene>
    <name evidence="2" type="ORF">HJG63_001731</name>
</gene>
<keyword evidence="3" id="KW-1185">Reference proteome</keyword>
<dbReference type="PANTHER" id="PTHR36474">
    <property type="entry name" value="PROTEIN LIAT1"/>
    <property type="match status" value="1"/>
</dbReference>
<accession>A0A7J8G502</accession>
<proteinExistence type="predicted"/>
<dbReference type="EMBL" id="JACASE010000006">
    <property type="protein sequence ID" value="KAF6454996.1"/>
    <property type="molecule type" value="Genomic_DNA"/>
</dbReference>
<dbReference type="PANTHER" id="PTHR36474:SF1">
    <property type="entry name" value="PROTEIN LIAT1"/>
    <property type="match status" value="1"/>
</dbReference>
<evidence type="ECO:0000313" key="2">
    <source>
        <dbReference type="EMBL" id="KAF6454996.1"/>
    </source>
</evidence>
<feature type="region of interest" description="Disordered" evidence="1">
    <location>
        <begin position="1"/>
        <end position="82"/>
    </location>
</feature>
<name>A0A7J8G502_ROUAE</name>
<dbReference type="InterPro" id="IPR038794">
    <property type="entry name" value="LIAT1"/>
</dbReference>
<evidence type="ECO:0000313" key="3">
    <source>
        <dbReference type="Proteomes" id="UP000593571"/>
    </source>
</evidence>